<evidence type="ECO:0000256" key="1">
    <source>
        <dbReference type="ARBA" id="ARBA00022536"/>
    </source>
</evidence>
<dbReference type="EMBL" id="CAJNOK010049546">
    <property type="protein sequence ID" value="CAF1596448.1"/>
    <property type="molecule type" value="Genomic_DNA"/>
</dbReference>
<dbReference type="EMBL" id="CAJOBA010073153">
    <property type="protein sequence ID" value="CAF4402906.1"/>
    <property type="molecule type" value="Genomic_DNA"/>
</dbReference>
<keyword evidence="1" id="KW-0245">EGF-like domain</keyword>
<dbReference type="Proteomes" id="UP000677228">
    <property type="component" value="Unassembled WGS sequence"/>
</dbReference>
<feature type="domain" description="Teneurin-like YD-shell" evidence="4">
    <location>
        <begin position="47"/>
        <end position="271"/>
    </location>
</feature>
<dbReference type="PANTHER" id="PTHR11219:SF69">
    <property type="entry name" value="TENEURIN-A"/>
    <property type="match status" value="1"/>
</dbReference>
<dbReference type="AlphaFoldDB" id="A0A8S2VLH3"/>
<evidence type="ECO:0000256" key="3">
    <source>
        <dbReference type="ARBA" id="ARBA00023157"/>
    </source>
</evidence>
<dbReference type="Pfam" id="PF25023">
    <property type="entry name" value="TEN_YD-shell"/>
    <property type="match status" value="1"/>
</dbReference>
<evidence type="ECO:0000256" key="2">
    <source>
        <dbReference type="ARBA" id="ARBA00022737"/>
    </source>
</evidence>
<proteinExistence type="predicted"/>
<comment type="caution">
    <text evidence="6">The sequence shown here is derived from an EMBL/GenBank/DDBJ whole genome shotgun (WGS) entry which is preliminary data.</text>
</comment>
<organism evidence="6 7">
    <name type="scientific">Didymodactylos carnosus</name>
    <dbReference type="NCBI Taxonomy" id="1234261"/>
    <lineage>
        <taxon>Eukaryota</taxon>
        <taxon>Metazoa</taxon>
        <taxon>Spiralia</taxon>
        <taxon>Gnathifera</taxon>
        <taxon>Rotifera</taxon>
        <taxon>Eurotatoria</taxon>
        <taxon>Bdelloidea</taxon>
        <taxon>Philodinida</taxon>
        <taxon>Philodinidae</taxon>
        <taxon>Didymodactylos</taxon>
    </lineage>
</organism>
<keyword evidence="2" id="KW-0677">Repeat</keyword>
<dbReference type="Gene3D" id="2.180.10.10">
    <property type="entry name" value="RHS repeat-associated core"/>
    <property type="match status" value="1"/>
</dbReference>
<evidence type="ECO:0000313" key="5">
    <source>
        <dbReference type="EMBL" id="CAF1596448.1"/>
    </source>
</evidence>
<gene>
    <name evidence="5" type="ORF">OVA965_LOCUS41842</name>
    <name evidence="6" type="ORF">TMI583_LOCUS43586</name>
</gene>
<accession>A0A8S2VLH3</accession>
<dbReference type="GO" id="GO:0008045">
    <property type="term" value="P:motor neuron axon guidance"/>
    <property type="evidence" value="ECO:0007669"/>
    <property type="project" value="TreeGrafter"/>
</dbReference>
<protein>
    <recommendedName>
        <fullName evidence="4">Teneurin-like YD-shell domain-containing protein</fullName>
    </recommendedName>
</protein>
<name>A0A8S2VLH3_9BILA</name>
<dbReference type="Proteomes" id="UP000682733">
    <property type="component" value="Unassembled WGS sequence"/>
</dbReference>
<evidence type="ECO:0000259" key="4">
    <source>
        <dbReference type="Pfam" id="PF25023"/>
    </source>
</evidence>
<dbReference type="InterPro" id="IPR051216">
    <property type="entry name" value="Teneurin"/>
</dbReference>
<evidence type="ECO:0000313" key="6">
    <source>
        <dbReference type="EMBL" id="CAF4402906.1"/>
    </source>
</evidence>
<keyword evidence="3" id="KW-1015">Disulfide bond</keyword>
<dbReference type="InterPro" id="IPR056823">
    <property type="entry name" value="TEN-like_YD-shell"/>
</dbReference>
<dbReference type="PANTHER" id="PTHR11219">
    <property type="entry name" value="TENEURIN AND N-ACETYLGLUCOSAMINE-1-PHOSPHODIESTER ALPHA-N-ACETYLGLUCOSAMINIDASE"/>
    <property type="match status" value="1"/>
</dbReference>
<evidence type="ECO:0000313" key="7">
    <source>
        <dbReference type="Proteomes" id="UP000682733"/>
    </source>
</evidence>
<feature type="non-terminal residue" evidence="6">
    <location>
        <position position="1"/>
    </location>
</feature>
<sequence>MAKDYIFSTPSSIIAHPDGTILLANSGSKQILQIKSISSYEDDQKYLNIFSSEMNEIYLFNRIGQHRATIDALTGDYIYNFTYDSPQNVYARLDSITHRNGKSLTIKYDYAMKINDIYLPNGNKLKMQFSKQKLLSSITDNDGLSTQFIYDNGLLISILENNVAKINFNYDKSGRLQKVIHQDGFYNEFLIMTNHSYMTLIVQNPDGNSSYLMNDSSIIQIQNDQQLVRRYIDSNSIVYSTNTEEKLYYKTNQYPILTTDYPAQVQYDFRLNSNITFTTDIVYSSPKSFTHDQLLLYENVDNKNQLRIWNLK</sequence>
<reference evidence="6" key="1">
    <citation type="submission" date="2021-02" db="EMBL/GenBank/DDBJ databases">
        <authorList>
            <person name="Nowell W R."/>
        </authorList>
    </citation>
    <scope>NUCLEOTIDE SEQUENCE</scope>
</reference>